<dbReference type="OrthoDB" id="3191258at2"/>
<evidence type="ECO:0000313" key="2">
    <source>
        <dbReference type="EMBL" id="ROO85391.1"/>
    </source>
</evidence>
<dbReference type="AlphaFoldDB" id="A0A3N1CVR9"/>
<feature type="domain" description="NAD(P)-binding" evidence="1">
    <location>
        <begin position="8"/>
        <end position="156"/>
    </location>
</feature>
<dbReference type="GO" id="GO:0016646">
    <property type="term" value="F:oxidoreductase activity, acting on the CH-NH group of donors, NAD or NADP as acceptor"/>
    <property type="evidence" value="ECO:0007669"/>
    <property type="project" value="TreeGrafter"/>
</dbReference>
<dbReference type="Gene3D" id="3.40.50.720">
    <property type="entry name" value="NAD(P)-binding Rossmann-like Domain"/>
    <property type="match status" value="1"/>
</dbReference>
<sequence length="214" mass="22293">MSTVVVFGVTGYAGGHIARELLDRGHSVVGVARNVGKVAPREGLTVRGGSLYDPAFVDEVVRGADAVVIAVHAHQGDEPDLVEAVPGLLDAAAKAGARLGVVGGAGSLLVAEGGPRVLDTGFPEEYRPEAEAHARVLEALKDADTKADWFYLSPAGSFGSFDPGERTGAFRLGTDVLITDAAGRSFISGADYAIAFADELDHPAHHRTRFTVAY</sequence>
<protein>
    <recommendedName>
        <fullName evidence="1">NAD(P)-binding domain-containing protein</fullName>
    </recommendedName>
</protein>
<dbReference type="InterPro" id="IPR016040">
    <property type="entry name" value="NAD(P)-bd_dom"/>
</dbReference>
<dbReference type="InterPro" id="IPR051606">
    <property type="entry name" value="Polyketide_Oxido-like"/>
</dbReference>
<dbReference type="Pfam" id="PF13460">
    <property type="entry name" value="NAD_binding_10"/>
    <property type="match status" value="1"/>
</dbReference>
<keyword evidence="3" id="KW-1185">Reference proteome</keyword>
<comment type="caution">
    <text evidence="2">The sequence shown here is derived from an EMBL/GenBank/DDBJ whole genome shotgun (WGS) entry which is preliminary data.</text>
</comment>
<evidence type="ECO:0000313" key="3">
    <source>
        <dbReference type="Proteomes" id="UP000272400"/>
    </source>
</evidence>
<evidence type="ECO:0000259" key="1">
    <source>
        <dbReference type="Pfam" id="PF13460"/>
    </source>
</evidence>
<dbReference type="PANTHER" id="PTHR43355">
    <property type="entry name" value="FLAVIN REDUCTASE (NADPH)"/>
    <property type="match status" value="1"/>
</dbReference>
<name>A0A3N1CVR9_9ACTN</name>
<dbReference type="PANTHER" id="PTHR43355:SF2">
    <property type="entry name" value="FLAVIN REDUCTASE (NADPH)"/>
    <property type="match status" value="1"/>
</dbReference>
<dbReference type="InterPro" id="IPR036291">
    <property type="entry name" value="NAD(P)-bd_dom_sf"/>
</dbReference>
<reference evidence="2 3" key="1">
    <citation type="submission" date="2018-11" db="EMBL/GenBank/DDBJ databases">
        <title>Sequencing the genomes of 1000 actinobacteria strains.</title>
        <authorList>
            <person name="Klenk H.-P."/>
        </authorList>
    </citation>
    <scope>NUCLEOTIDE SEQUENCE [LARGE SCALE GENOMIC DNA]</scope>
    <source>
        <strain evidence="2 3">DSM 44254</strain>
    </source>
</reference>
<dbReference type="SUPFAM" id="SSF51735">
    <property type="entry name" value="NAD(P)-binding Rossmann-fold domains"/>
    <property type="match status" value="1"/>
</dbReference>
<accession>A0A3N1CVR9</accession>
<organism evidence="2 3">
    <name type="scientific">Actinocorallia herbida</name>
    <dbReference type="NCBI Taxonomy" id="58109"/>
    <lineage>
        <taxon>Bacteria</taxon>
        <taxon>Bacillati</taxon>
        <taxon>Actinomycetota</taxon>
        <taxon>Actinomycetes</taxon>
        <taxon>Streptosporangiales</taxon>
        <taxon>Thermomonosporaceae</taxon>
        <taxon>Actinocorallia</taxon>
    </lineage>
</organism>
<dbReference type="EMBL" id="RJKE01000001">
    <property type="protein sequence ID" value="ROO85391.1"/>
    <property type="molecule type" value="Genomic_DNA"/>
</dbReference>
<dbReference type="RefSeq" id="WP_123664904.1">
    <property type="nucleotide sequence ID" value="NZ_RJKE01000001.1"/>
</dbReference>
<dbReference type="Proteomes" id="UP000272400">
    <property type="component" value="Unassembled WGS sequence"/>
</dbReference>
<gene>
    <name evidence="2" type="ORF">EDD29_2934</name>
</gene>
<proteinExistence type="predicted"/>